<dbReference type="InterPro" id="IPR036259">
    <property type="entry name" value="MFS_trans_sf"/>
</dbReference>
<evidence type="ECO:0000313" key="9">
    <source>
        <dbReference type="EMBL" id="PWN97948.1"/>
    </source>
</evidence>
<comment type="subcellular location">
    <subcellularLocation>
        <location evidence="1">Membrane</location>
        <topology evidence="1">Multi-pass membrane protein</topology>
    </subcellularLocation>
</comment>
<feature type="transmembrane region" description="Helical" evidence="7">
    <location>
        <begin position="87"/>
        <end position="105"/>
    </location>
</feature>
<dbReference type="InterPro" id="IPR011701">
    <property type="entry name" value="MFS"/>
</dbReference>
<dbReference type="InterPro" id="IPR020846">
    <property type="entry name" value="MFS_dom"/>
</dbReference>
<evidence type="ECO:0000256" key="7">
    <source>
        <dbReference type="SAM" id="Phobius"/>
    </source>
</evidence>
<feature type="region of interest" description="Disordered" evidence="6">
    <location>
        <begin position="1"/>
        <end position="26"/>
    </location>
</feature>
<protein>
    <submittedName>
        <fullName evidence="9">MFS general substrate transporter</fullName>
    </submittedName>
</protein>
<reference evidence="9 10" key="1">
    <citation type="journal article" date="2018" name="Mol. Biol. Evol.">
        <title>Broad Genomic Sampling Reveals a Smut Pathogenic Ancestry of the Fungal Clade Ustilaginomycotina.</title>
        <authorList>
            <person name="Kijpornyongpan T."/>
            <person name="Mondo S.J."/>
            <person name="Barry K."/>
            <person name="Sandor L."/>
            <person name="Lee J."/>
            <person name="Lipzen A."/>
            <person name="Pangilinan J."/>
            <person name="LaButti K."/>
            <person name="Hainaut M."/>
            <person name="Henrissat B."/>
            <person name="Grigoriev I.V."/>
            <person name="Spatafora J.W."/>
            <person name="Aime M.C."/>
        </authorList>
    </citation>
    <scope>NUCLEOTIDE SEQUENCE [LARGE SCALE GENOMIC DNA]</scope>
    <source>
        <strain evidence="9 10">MCA 4186</strain>
    </source>
</reference>
<sequence>MAASPPLHDAASLEKAGPGDALPRAVSPQPSVVFDADAEARLRRKIDLHVIPPVALIYIWCFIDRTNIGNARLAGLERDLGLQNYDYNTLLSVFYVSYIIFEIPLTVLCKRVGPGRFLPAACFAFGLLSMCTAFVTSAPDPFGAGIAVRFLLGVAEAPVFPSIGYYLSRWYRKEELTLRLAGYLVCAPLAGAVGGLLASAILTLDSIGMYREWQMIFLVEGIITMGVGIATYFLITDRIGTASWLTPEEKALAEARIVSENPASAVLDKVRASMVLKGIFSQTTIFAGLIFLLNNTTVQGIALFTPTVIRTLFPGRTVVQQQLLSVPPYICGAAAVLLVPYYFMHRPRWISIVGSSCLVVVSYAIFLGTESGSARYAATFLGAVGAFVLGPTVPGWSAVNSANDSQRAGAISSVIALGNCGGLIATWSYLPRHAPNYVPGNALNLACGALIIILTLMLTALLTRENARRKRGDRDYRLESLSPEQEELLAHQHPRFRLRV</sequence>
<keyword evidence="10" id="KW-1185">Reference proteome</keyword>
<dbReference type="Proteomes" id="UP000245946">
    <property type="component" value="Unassembled WGS sequence"/>
</dbReference>
<evidence type="ECO:0000256" key="1">
    <source>
        <dbReference type="ARBA" id="ARBA00004141"/>
    </source>
</evidence>
<feature type="domain" description="Major facilitator superfamily (MFS) profile" evidence="8">
    <location>
        <begin position="50"/>
        <end position="467"/>
    </location>
</feature>
<feature type="transmembrane region" description="Helical" evidence="7">
    <location>
        <begin position="408"/>
        <end position="430"/>
    </location>
</feature>
<dbReference type="GeneID" id="37270014"/>
<keyword evidence="5 7" id="KW-0472">Membrane</keyword>
<feature type="transmembrane region" description="Helical" evidence="7">
    <location>
        <begin position="180"/>
        <end position="201"/>
    </location>
</feature>
<dbReference type="OrthoDB" id="2962993at2759"/>
<dbReference type="Pfam" id="PF07690">
    <property type="entry name" value="MFS_1"/>
    <property type="match status" value="1"/>
</dbReference>
<dbReference type="EMBL" id="KZ819293">
    <property type="protein sequence ID" value="PWN97948.1"/>
    <property type="molecule type" value="Genomic_DNA"/>
</dbReference>
<feature type="transmembrane region" description="Helical" evidence="7">
    <location>
        <begin position="374"/>
        <end position="396"/>
    </location>
</feature>
<keyword evidence="4 7" id="KW-1133">Transmembrane helix</keyword>
<dbReference type="SUPFAM" id="SSF103473">
    <property type="entry name" value="MFS general substrate transporter"/>
    <property type="match status" value="1"/>
</dbReference>
<name>A0A316ZAB1_9BASI</name>
<dbReference type="GO" id="GO:0022857">
    <property type="term" value="F:transmembrane transporter activity"/>
    <property type="evidence" value="ECO:0007669"/>
    <property type="project" value="InterPro"/>
</dbReference>
<evidence type="ECO:0000256" key="2">
    <source>
        <dbReference type="ARBA" id="ARBA00022448"/>
    </source>
</evidence>
<proteinExistence type="predicted"/>
<evidence type="ECO:0000256" key="4">
    <source>
        <dbReference type="ARBA" id="ARBA00022989"/>
    </source>
</evidence>
<gene>
    <name evidence="9" type="ORF">FA09DRAFT_330109</name>
</gene>
<dbReference type="AlphaFoldDB" id="A0A316ZAB1"/>
<dbReference type="FunFam" id="1.20.1250.20:FF:000018">
    <property type="entry name" value="MFS transporter permease"/>
    <property type="match status" value="1"/>
</dbReference>
<dbReference type="PANTHER" id="PTHR43791:SF48">
    <property type="entry name" value="TRANSPORTER, PUTATIVE (AFU_ORTHOLOGUE AFUA_4G01000)-RELATED"/>
    <property type="match status" value="1"/>
</dbReference>
<dbReference type="PROSITE" id="PS50850">
    <property type="entry name" value="MFS"/>
    <property type="match status" value="1"/>
</dbReference>
<evidence type="ECO:0000256" key="3">
    <source>
        <dbReference type="ARBA" id="ARBA00022692"/>
    </source>
</evidence>
<dbReference type="RefSeq" id="XP_025598227.1">
    <property type="nucleotide sequence ID" value="XM_025742470.1"/>
</dbReference>
<dbReference type="STRING" id="58919.A0A316ZAB1"/>
<feature type="transmembrane region" description="Helical" evidence="7">
    <location>
        <begin position="350"/>
        <end position="368"/>
    </location>
</feature>
<dbReference type="Gene3D" id="1.20.1250.20">
    <property type="entry name" value="MFS general substrate transporter like domains"/>
    <property type="match status" value="1"/>
</dbReference>
<organism evidence="9 10">
    <name type="scientific">Tilletiopsis washingtonensis</name>
    <dbReference type="NCBI Taxonomy" id="58919"/>
    <lineage>
        <taxon>Eukaryota</taxon>
        <taxon>Fungi</taxon>
        <taxon>Dikarya</taxon>
        <taxon>Basidiomycota</taxon>
        <taxon>Ustilaginomycotina</taxon>
        <taxon>Exobasidiomycetes</taxon>
        <taxon>Entylomatales</taxon>
        <taxon>Entylomatales incertae sedis</taxon>
        <taxon>Tilletiopsis</taxon>
    </lineage>
</organism>
<evidence type="ECO:0000259" key="8">
    <source>
        <dbReference type="PROSITE" id="PS50850"/>
    </source>
</evidence>
<dbReference type="PANTHER" id="PTHR43791">
    <property type="entry name" value="PERMEASE-RELATED"/>
    <property type="match status" value="1"/>
</dbReference>
<dbReference type="GO" id="GO:0016020">
    <property type="term" value="C:membrane"/>
    <property type="evidence" value="ECO:0007669"/>
    <property type="project" value="UniProtKB-SubCell"/>
</dbReference>
<evidence type="ECO:0000313" key="10">
    <source>
        <dbReference type="Proteomes" id="UP000245946"/>
    </source>
</evidence>
<feature type="transmembrane region" description="Helical" evidence="7">
    <location>
        <begin position="324"/>
        <end position="343"/>
    </location>
</feature>
<evidence type="ECO:0000256" key="5">
    <source>
        <dbReference type="ARBA" id="ARBA00023136"/>
    </source>
</evidence>
<evidence type="ECO:0000256" key="6">
    <source>
        <dbReference type="SAM" id="MobiDB-lite"/>
    </source>
</evidence>
<keyword evidence="2" id="KW-0813">Transport</keyword>
<feature type="transmembrane region" description="Helical" evidence="7">
    <location>
        <begin position="442"/>
        <end position="462"/>
    </location>
</feature>
<feature type="transmembrane region" description="Helical" evidence="7">
    <location>
        <begin position="117"/>
        <end position="136"/>
    </location>
</feature>
<feature type="transmembrane region" description="Helical" evidence="7">
    <location>
        <begin position="142"/>
        <end position="168"/>
    </location>
</feature>
<feature type="transmembrane region" description="Helical" evidence="7">
    <location>
        <begin position="279"/>
        <end position="304"/>
    </location>
</feature>
<accession>A0A316ZAB1</accession>
<keyword evidence="3 7" id="KW-0812">Transmembrane</keyword>
<feature type="transmembrane region" description="Helical" evidence="7">
    <location>
        <begin position="213"/>
        <end position="235"/>
    </location>
</feature>